<dbReference type="InterPro" id="IPR011711">
    <property type="entry name" value="GntR_C"/>
</dbReference>
<dbReference type="Pfam" id="PF00392">
    <property type="entry name" value="GntR"/>
    <property type="match status" value="1"/>
</dbReference>
<dbReference type="Gene3D" id="1.10.10.10">
    <property type="entry name" value="Winged helix-like DNA-binding domain superfamily/Winged helix DNA-binding domain"/>
    <property type="match status" value="1"/>
</dbReference>
<dbReference type="KEGG" id="broo:brsh051_16240"/>
<accession>A0AAN0K6W9</accession>
<dbReference type="InterPro" id="IPR036388">
    <property type="entry name" value="WH-like_DNA-bd_sf"/>
</dbReference>
<organism evidence="5 6">
    <name type="scientific">Brooklawnia propionicigenes</name>
    <dbReference type="NCBI Taxonomy" id="3041175"/>
    <lineage>
        <taxon>Bacteria</taxon>
        <taxon>Bacillati</taxon>
        <taxon>Actinomycetota</taxon>
        <taxon>Actinomycetes</taxon>
        <taxon>Propionibacteriales</taxon>
        <taxon>Propionibacteriaceae</taxon>
        <taxon>Brooklawnia</taxon>
    </lineage>
</organism>
<keyword evidence="6" id="KW-1185">Reference proteome</keyword>
<reference evidence="5" key="1">
    <citation type="journal article" date="2024" name="Int. J. Syst. Evol. Microbiol.">
        <title>Brooklawnia propionicigenes sp. nov., a facultatively anaerobic, propionate-producing bacterium isolated from a methanogenic reactor treating waste from cattle farms.</title>
        <authorList>
            <person name="Akita Y."/>
            <person name="Ueki A."/>
            <person name="Tonouchi A."/>
            <person name="Sugawara Y."/>
            <person name="Honma S."/>
            <person name="Kaku N."/>
            <person name="Ueki K."/>
        </authorList>
    </citation>
    <scope>NUCLEOTIDE SEQUENCE</scope>
    <source>
        <strain evidence="5">SH051</strain>
    </source>
</reference>
<dbReference type="AlphaFoldDB" id="A0AAN0K6W9"/>
<dbReference type="RefSeq" id="WP_286263896.1">
    <property type="nucleotide sequence ID" value="NZ_AP028056.1"/>
</dbReference>
<keyword evidence="1" id="KW-0805">Transcription regulation</keyword>
<evidence type="ECO:0000256" key="3">
    <source>
        <dbReference type="ARBA" id="ARBA00023163"/>
    </source>
</evidence>
<dbReference type="SUPFAM" id="SSF46785">
    <property type="entry name" value="Winged helix' DNA-binding domain"/>
    <property type="match status" value="1"/>
</dbReference>
<evidence type="ECO:0000256" key="1">
    <source>
        <dbReference type="ARBA" id="ARBA00023015"/>
    </source>
</evidence>
<dbReference type="PROSITE" id="PS50949">
    <property type="entry name" value="HTH_GNTR"/>
    <property type="match status" value="1"/>
</dbReference>
<dbReference type="SMART" id="SM00895">
    <property type="entry name" value="FCD"/>
    <property type="match status" value="1"/>
</dbReference>
<dbReference type="Proteomes" id="UP001431656">
    <property type="component" value="Chromosome"/>
</dbReference>
<dbReference type="CDD" id="cd07377">
    <property type="entry name" value="WHTH_GntR"/>
    <property type="match status" value="1"/>
</dbReference>
<protein>
    <submittedName>
        <fullName evidence="5">FCD domain-containing protein</fullName>
    </submittedName>
</protein>
<feature type="domain" description="HTH gntR-type" evidence="4">
    <location>
        <begin position="18"/>
        <end position="85"/>
    </location>
</feature>
<dbReference type="Pfam" id="PF07729">
    <property type="entry name" value="FCD"/>
    <property type="match status" value="1"/>
</dbReference>
<sequence>MAIEDDALPGVMFMEHPLGLAGQVYDSLVDLVLSGQVKPLQPLRIHSLAESLGVSATPVREALVRASASGLVVRENNKGFRVSPRPGITQLDDLFEARLTIETKTAWLAASNVDDLLMSKLEATWNCQRERSTDPDFEGFRAFLDADHDFHAHIARASGNYYLASALEAMGSHVQRFRSFDQAVVTDHELTLVEHRAIIQALGNRNPDAAQAAMALHLSNLRTRIRQERQADGSQPQAG</sequence>
<dbReference type="PANTHER" id="PTHR43537">
    <property type="entry name" value="TRANSCRIPTIONAL REGULATOR, GNTR FAMILY"/>
    <property type="match status" value="1"/>
</dbReference>
<name>A0AAN0K6W9_9ACTN</name>
<dbReference type="InterPro" id="IPR036390">
    <property type="entry name" value="WH_DNA-bd_sf"/>
</dbReference>
<dbReference type="SUPFAM" id="SSF48008">
    <property type="entry name" value="GntR ligand-binding domain-like"/>
    <property type="match status" value="1"/>
</dbReference>
<dbReference type="Gene3D" id="1.20.120.530">
    <property type="entry name" value="GntR ligand-binding domain-like"/>
    <property type="match status" value="1"/>
</dbReference>
<dbReference type="PANTHER" id="PTHR43537:SF5">
    <property type="entry name" value="UXU OPERON TRANSCRIPTIONAL REGULATOR"/>
    <property type="match status" value="1"/>
</dbReference>
<evidence type="ECO:0000313" key="6">
    <source>
        <dbReference type="Proteomes" id="UP001431656"/>
    </source>
</evidence>
<evidence type="ECO:0000259" key="4">
    <source>
        <dbReference type="PROSITE" id="PS50949"/>
    </source>
</evidence>
<dbReference type="InterPro" id="IPR000524">
    <property type="entry name" value="Tscrpt_reg_HTH_GntR"/>
</dbReference>
<keyword evidence="2" id="KW-0238">DNA-binding</keyword>
<dbReference type="GO" id="GO:0003700">
    <property type="term" value="F:DNA-binding transcription factor activity"/>
    <property type="evidence" value="ECO:0007669"/>
    <property type="project" value="InterPro"/>
</dbReference>
<evidence type="ECO:0000256" key="2">
    <source>
        <dbReference type="ARBA" id="ARBA00023125"/>
    </source>
</evidence>
<evidence type="ECO:0000313" key="5">
    <source>
        <dbReference type="EMBL" id="BEH02343.1"/>
    </source>
</evidence>
<gene>
    <name evidence="5" type="ORF">brsh051_16240</name>
</gene>
<dbReference type="EMBL" id="AP028056">
    <property type="protein sequence ID" value="BEH02343.1"/>
    <property type="molecule type" value="Genomic_DNA"/>
</dbReference>
<dbReference type="SMART" id="SM00345">
    <property type="entry name" value="HTH_GNTR"/>
    <property type="match status" value="1"/>
</dbReference>
<proteinExistence type="predicted"/>
<dbReference type="GO" id="GO:0003677">
    <property type="term" value="F:DNA binding"/>
    <property type="evidence" value="ECO:0007669"/>
    <property type="project" value="UniProtKB-KW"/>
</dbReference>
<keyword evidence="3" id="KW-0804">Transcription</keyword>
<dbReference type="InterPro" id="IPR008920">
    <property type="entry name" value="TF_FadR/GntR_C"/>
</dbReference>